<accession>A0A368MX35</accession>
<dbReference type="EMBL" id="QPIE01000005">
    <property type="protein sequence ID" value="RCU42728.1"/>
    <property type="molecule type" value="Genomic_DNA"/>
</dbReference>
<proteinExistence type="inferred from homology"/>
<keyword evidence="4 7" id="KW-0812">Transmembrane</keyword>
<comment type="subcellular location">
    <subcellularLocation>
        <location evidence="1">Cell membrane</location>
        <topology evidence="1">Multi-pass membrane protein</topology>
    </subcellularLocation>
</comment>
<organism evidence="8 9">
    <name type="scientific">Chryseobacterium lacus</name>
    <dbReference type="NCBI Taxonomy" id="2058346"/>
    <lineage>
        <taxon>Bacteria</taxon>
        <taxon>Pseudomonadati</taxon>
        <taxon>Bacteroidota</taxon>
        <taxon>Flavobacteriia</taxon>
        <taxon>Flavobacteriales</taxon>
        <taxon>Weeksellaceae</taxon>
        <taxon>Chryseobacterium group</taxon>
        <taxon>Chryseobacterium</taxon>
    </lineage>
</organism>
<evidence type="ECO:0000256" key="3">
    <source>
        <dbReference type="ARBA" id="ARBA00022475"/>
    </source>
</evidence>
<evidence type="ECO:0000256" key="4">
    <source>
        <dbReference type="ARBA" id="ARBA00022692"/>
    </source>
</evidence>
<feature type="transmembrane region" description="Helical" evidence="7">
    <location>
        <begin position="110"/>
        <end position="130"/>
    </location>
</feature>
<dbReference type="PANTHER" id="PTHR33452">
    <property type="entry name" value="OXIDOREDUCTASE CATD-RELATED"/>
    <property type="match status" value="1"/>
</dbReference>
<reference evidence="8 9" key="1">
    <citation type="submission" date="2018-07" db="EMBL/GenBank/DDBJ databases">
        <title>Chryseobacterium lacus sp. nov., isolated from lake water.</title>
        <authorList>
            <person name="Li C.-M."/>
        </authorList>
    </citation>
    <scope>NUCLEOTIDE SEQUENCE [LARGE SCALE GENOMIC DNA]</scope>
    <source>
        <strain evidence="8 9">YLOS41</strain>
    </source>
</reference>
<keyword evidence="5 7" id="KW-1133">Transmembrane helix</keyword>
<evidence type="ECO:0000313" key="8">
    <source>
        <dbReference type="EMBL" id="RCU42728.1"/>
    </source>
</evidence>
<dbReference type="Proteomes" id="UP000252172">
    <property type="component" value="Unassembled WGS sequence"/>
</dbReference>
<comment type="caution">
    <text evidence="8">The sequence shown here is derived from an EMBL/GenBank/DDBJ whole genome shotgun (WGS) entry which is preliminary data.</text>
</comment>
<dbReference type="InterPro" id="IPR051907">
    <property type="entry name" value="DoxX-like_oxidoreductase"/>
</dbReference>
<dbReference type="OrthoDB" id="9813193at2"/>
<comment type="similarity">
    <text evidence="2">Belongs to the DoxX family.</text>
</comment>
<sequence length="142" mass="16023">MNYFTSIRSNPQITDIVLLVVRIFIGFAMISHGYPKLDKLLGDEEVQFFSFMGLSPAVSLGLAIFSEFVCSIFIILGLFTRWAVFFLLITMAVAGLIVHGADPFSDREMALLYLANYLMIFAFGPGKYSIDSMISLRKQSRW</sequence>
<keyword evidence="9" id="KW-1185">Reference proteome</keyword>
<feature type="transmembrane region" description="Helical" evidence="7">
    <location>
        <begin position="12"/>
        <end position="34"/>
    </location>
</feature>
<gene>
    <name evidence="8" type="ORF">DQ356_07900</name>
</gene>
<dbReference type="AlphaFoldDB" id="A0A368MX35"/>
<dbReference type="PANTHER" id="PTHR33452:SF1">
    <property type="entry name" value="INNER MEMBRANE PROTEIN YPHA-RELATED"/>
    <property type="match status" value="1"/>
</dbReference>
<dbReference type="RefSeq" id="WP_114303940.1">
    <property type="nucleotide sequence ID" value="NZ_QPIE01000005.1"/>
</dbReference>
<evidence type="ECO:0000313" key="9">
    <source>
        <dbReference type="Proteomes" id="UP000252172"/>
    </source>
</evidence>
<protein>
    <submittedName>
        <fullName evidence="8">DoxX family protein</fullName>
    </submittedName>
</protein>
<keyword evidence="3" id="KW-1003">Cell membrane</keyword>
<evidence type="ECO:0000256" key="6">
    <source>
        <dbReference type="ARBA" id="ARBA00023136"/>
    </source>
</evidence>
<feature type="transmembrane region" description="Helical" evidence="7">
    <location>
        <begin position="72"/>
        <end position="98"/>
    </location>
</feature>
<evidence type="ECO:0000256" key="5">
    <source>
        <dbReference type="ARBA" id="ARBA00022989"/>
    </source>
</evidence>
<evidence type="ECO:0000256" key="1">
    <source>
        <dbReference type="ARBA" id="ARBA00004651"/>
    </source>
</evidence>
<evidence type="ECO:0000256" key="7">
    <source>
        <dbReference type="SAM" id="Phobius"/>
    </source>
</evidence>
<dbReference type="Pfam" id="PF07681">
    <property type="entry name" value="DoxX"/>
    <property type="match status" value="1"/>
</dbReference>
<evidence type="ECO:0000256" key="2">
    <source>
        <dbReference type="ARBA" id="ARBA00006679"/>
    </source>
</evidence>
<keyword evidence="6 7" id="KW-0472">Membrane</keyword>
<dbReference type="GO" id="GO:0005886">
    <property type="term" value="C:plasma membrane"/>
    <property type="evidence" value="ECO:0007669"/>
    <property type="project" value="UniProtKB-SubCell"/>
</dbReference>
<name>A0A368MX35_9FLAO</name>
<dbReference type="InterPro" id="IPR032808">
    <property type="entry name" value="DoxX"/>
</dbReference>